<proteinExistence type="predicted"/>
<organism evidence="2 3">
    <name type="scientific">Ascaris lumbricoides</name>
    <name type="common">Giant roundworm</name>
    <dbReference type="NCBI Taxonomy" id="6252"/>
    <lineage>
        <taxon>Eukaryota</taxon>
        <taxon>Metazoa</taxon>
        <taxon>Ecdysozoa</taxon>
        <taxon>Nematoda</taxon>
        <taxon>Chromadorea</taxon>
        <taxon>Rhabditida</taxon>
        <taxon>Spirurina</taxon>
        <taxon>Ascaridomorpha</taxon>
        <taxon>Ascaridoidea</taxon>
        <taxon>Ascarididae</taxon>
        <taxon>Ascaris</taxon>
    </lineage>
</organism>
<keyword evidence="2" id="KW-1185">Reference proteome</keyword>
<dbReference type="WBParaSite" id="ALUE_0000029201-mRNA-1">
    <property type="protein sequence ID" value="ALUE_0000029201-mRNA-1"/>
    <property type="gene ID" value="ALUE_0000029201"/>
</dbReference>
<evidence type="ECO:0000313" key="2">
    <source>
        <dbReference type="Proteomes" id="UP000036681"/>
    </source>
</evidence>
<name>A0A0M3HFJ7_ASCLU</name>
<dbReference type="Proteomes" id="UP000036681">
    <property type="component" value="Unplaced"/>
</dbReference>
<dbReference type="AlphaFoldDB" id="A0A0M3HFJ7"/>
<protein>
    <submittedName>
        <fullName evidence="3">Uncharacterized protein</fullName>
    </submittedName>
</protein>
<accession>A0A0M3HFJ7</accession>
<reference evidence="3" key="1">
    <citation type="submission" date="2017-02" db="UniProtKB">
        <authorList>
            <consortium name="WormBaseParasite"/>
        </authorList>
    </citation>
    <scope>IDENTIFICATION</scope>
</reference>
<evidence type="ECO:0000256" key="1">
    <source>
        <dbReference type="SAM" id="MobiDB-lite"/>
    </source>
</evidence>
<feature type="compositionally biased region" description="Basic residues" evidence="1">
    <location>
        <begin position="1"/>
        <end position="10"/>
    </location>
</feature>
<sequence>MLLQKTRIRSRQGCQYPSIKRSTTKRNTAATRRLGRQER</sequence>
<evidence type="ECO:0000313" key="3">
    <source>
        <dbReference type="WBParaSite" id="ALUE_0000029201-mRNA-1"/>
    </source>
</evidence>
<feature type="region of interest" description="Disordered" evidence="1">
    <location>
        <begin position="1"/>
        <end position="39"/>
    </location>
</feature>